<dbReference type="NCBIfam" id="TIGR00105">
    <property type="entry name" value="L31"/>
    <property type="match status" value="1"/>
</dbReference>
<dbReference type="InterPro" id="IPR002150">
    <property type="entry name" value="Ribosomal_bL31"/>
</dbReference>
<dbReference type="Gene3D" id="4.10.830.30">
    <property type="entry name" value="Ribosomal protein L31"/>
    <property type="match status" value="1"/>
</dbReference>
<name>A0A9D5KB96_UNCW3</name>
<accession>A0A9D5KB96</accession>
<feature type="region of interest" description="Disordered" evidence="8">
    <location>
        <begin position="60"/>
        <end position="91"/>
    </location>
</feature>
<dbReference type="Pfam" id="PF01197">
    <property type="entry name" value="Ribosomal_L31"/>
    <property type="match status" value="1"/>
</dbReference>
<dbReference type="SUPFAM" id="SSF143800">
    <property type="entry name" value="L28p-like"/>
    <property type="match status" value="1"/>
</dbReference>
<feature type="binding site" evidence="7">
    <location>
        <position position="18"/>
    </location>
    <ligand>
        <name>Zn(2+)</name>
        <dbReference type="ChEBI" id="CHEBI:29105"/>
    </ligand>
</feature>
<feature type="binding site" evidence="7">
    <location>
        <position position="16"/>
    </location>
    <ligand>
        <name>Zn(2+)</name>
        <dbReference type="ChEBI" id="CHEBI:29105"/>
    </ligand>
</feature>
<dbReference type="NCBIfam" id="NF000612">
    <property type="entry name" value="PRK00019.1"/>
    <property type="match status" value="1"/>
</dbReference>
<keyword evidence="3 7" id="KW-0694">RNA-binding</keyword>
<dbReference type="GO" id="GO:0006412">
    <property type="term" value="P:translation"/>
    <property type="evidence" value="ECO:0007669"/>
    <property type="project" value="UniProtKB-UniRule"/>
</dbReference>
<evidence type="ECO:0000256" key="3">
    <source>
        <dbReference type="ARBA" id="ARBA00022884"/>
    </source>
</evidence>
<dbReference type="PANTHER" id="PTHR33280">
    <property type="entry name" value="50S RIBOSOMAL PROTEIN L31, CHLOROPLASTIC"/>
    <property type="match status" value="1"/>
</dbReference>
<comment type="cofactor">
    <cofactor evidence="7">
        <name>Zn(2+)</name>
        <dbReference type="ChEBI" id="CHEBI:29105"/>
    </cofactor>
    <text evidence="7">Binds 1 zinc ion per subunit.</text>
</comment>
<dbReference type="HAMAP" id="MF_00501">
    <property type="entry name" value="Ribosomal_bL31_1"/>
    <property type="match status" value="1"/>
</dbReference>
<protein>
    <recommendedName>
        <fullName evidence="6 7">Large ribosomal subunit protein bL31</fullName>
    </recommendedName>
</protein>
<reference evidence="9" key="1">
    <citation type="submission" date="2019-11" db="EMBL/GenBank/DDBJ databases">
        <title>Microbial mats filling the niche in hypersaline microbial mats.</title>
        <authorList>
            <person name="Wong H.L."/>
            <person name="Macleod F.I."/>
            <person name="White R.A. III"/>
            <person name="Burns B.P."/>
        </authorList>
    </citation>
    <scope>NUCLEOTIDE SEQUENCE</scope>
    <source>
        <strain evidence="9">Bin_327</strain>
    </source>
</reference>
<sequence length="91" mass="10313">MKDKIHPKYAETTIRCACGFEYQTYSTCTDLRVDICSQCHPFYTGKTKIVDSAGRVERYRRRFGETKGSKIRTSGGKKKPTGEKAPSAKKK</sequence>
<keyword evidence="2 7" id="KW-0699">rRNA-binding</keyword>
<keyword evidence="7" id="KW-0479">Metal-binding</keyword>
<dbReference type="InterPro" id="IPR034704">
    <property type="entry name" value="Ribosomal_bL28/bL31-like_sf"/>
</dbReference>
<evidence type="ECO:0000256" key="7">
    <source>
        <dbReference type="HAMAP-Rule" id="MF_00501"/>
    </source>
</evidence>
<dbReference type="GO" id="GO:1990904">
    <property type="term" value="C:ribonucleoprotein complex"/>
    <property type="evidence" value="ECO:0007669"/>
    <property type="project" value="UniProtKB-KW"/>
</dbReference>
<feature type="binding site" evidence="7">
    <location>
        <position position="36"/>
    </location>
    <ligand>
        <name>Zn(2+)</name>
        <dbReference type="ChEBI" id="CHEBI:29105"/>
    </ligand>
</feature>
<keyword evidence="4 7" id="KW-0689">Ribosomal protein</keyword>
<dbReference type="GO" id="GO:0046872">
    <property type="term" value="F:metal ion binding"/>
    <property type="evidence" value="ECO:0007669"/>
    <property type="project" value="UniProtKB-KW"/>
</dbReference>
<evidence type="ECO:0000313" key="10">
    <source>
        <dbReference type="Proteomes" id="UP000630660"/>
    </source>
</evidence>
<dbReference type="InterPro" id="IPR027491">
    <property type="entry name" value="Ribosomal_bL31_A"/>
</dbReference>
<gene>
    <name evidence="7 9" type="primary">rpmE</name>
    <name evidence="9" type="ORF">GF359_05220</name>
</gene>
<dbReference type="EMBL" id="WJKJ01000167">
    <property type="protein sequence ID" value="MBD3364596.1"/>
    <property type="molecule type" value="Genomic_DNA"/>
</dbReference>
<evidence type="ECO:0000256" key="8">
    <source>
        <dbReference type="SAM" id="MobiDB-lite"/>
    </source>
</evidence>
<organism evidence="9 10">
    <name type="scientific">candidate division WOR-3 bacterium</name>
    <dbReference type="NCBI Taxonomy" id="2052148"/>
    <lineage>
        <taxon>Bacteria</taxon>
        <taxon>Bacteria division WOR-3</taxon>
    </lineage>
</organism>
<evidence type="ECO:0000256" key="1">
    <source>
        <dbReference type="ARBA" id="ARBA00009296"/>
    </source>
</evidence>
<dbReference type="PRINTS" id="PR01249">
    <property type="entry name" value="RIBOSOMALL31"/>
</dbReference>
<evidence type="ECO:0000256" key="6">
    <source>
        <dbReference type="ARBA" id="ARBA00035687"/>
    </source>
</evidence>
<feature type="binding site" evidence="7">
    <location>
        <position position="39"/>
    </location>
    <ligand>
        <name>Zn(2+)</name>
        <dbReference type="ChEBI" id="CHEBI:29105"/>
    </ligand>
</feature>
<dbReference type="PROSITE" id="PS01143">
    <property type="entry name" value="RIBOSOMAL_L31"/>
    <property type="match status" value="1"/>
</dbReference>
<dbReference type="InterPro" id="IPR042105">
    <property type="entry name" value="Ribosomal_bL31_sf"/>
</dbReference>
<dbReference type="GO" id="GO:0003735">
    <property type="term" value="F:structural constituent of ribosome"/>
    <property type="evidence" value="ECO:0007669"/>
    <property type="project" value="InterPro"/>
</dbReference>
<evidence type="ECO:0000256" key="2">
    <source>
        <dbReference type="ARBA" id="ARBA00022730"/>
    </source>
</evidence>
<dbReference type="Proteomes" id="UP000630660">
    <property type="component" value="Unassembled WGS sequence"/>
</dbReference>
<comment type="caution">
    <text evidence="9">The sequence shown here is derived from an EMBL/GenBank/DDBJ whole genome shotgun (WGS) entry which is preliminary data.</text>
</comment>
<dbReference type="GO" id="GO:0019843">
    <property type="term" value="F:rRNA binding"/>
    <property type="evidence" value="ECO:0007669"/>
    <property type="project" value="UniProtKB-KW"/>
</dbReference>
<evidence type="ECO:0000256" key="4">
    <source>
        <dbReference type="ARBA" id="ARBA00022980"/>
    </source>
</evidence>
<keyword evidence="5 7" id="KW-0687">Ribonucleoprotein</keyword>
<dbReference type="AlphaFoldDB" id="A0A9D5KB96"/>
<evidence type="ECO:0000313" key="9">
    <source>
        <dbReference type="EMBL" id="MBD3364596.1"/>
    </source>
</evidence>
<comment type="function">
    <text evidence="7">Binds the 23S rRNA.</text>
</comment>
<comment type="similarity">
    <text evidence="1 7">Belongs to the bacterial ribosomal protein bL31 family. Type A subfamily.</text>
</comment>
<dbReference type="PANTHER" id="PTHR33280:SF1">
    <property type="entry name" value="LARGE RIBOSOMAL SUBUNIT PROTEIN BL31C"/>
    <property type="match status" value="1"/>
</dbReference>
<keyword evidence="7" id="KW-0862">Zinc</keyword>
<dbReference type="GO" id="GO:0005840">
    <property type="term" value="C:ribosome"/>
    <property type="evidence" value="ECO:0007669"/>
    <property type="project" value="UniProtKB-KW"/>
</dbReference>
<comment type="subunit">
    <text evidence="7">Part of the 50S ribosomal subunit.</text>
</comment>
<evidence type="ECO:0000256" key="5">
    <source>
        <dbReference type="ARBA" id="ARBA00023274"/>
    </source>
</evidence>
<proteinExistence type="inferred from homology"/>